<reference evidence="2 3" key="1">
    <citation type="submission" date="2016-09" db="EMBL/GenBank/DDBJ databases">
        <title>Phylogenomics of Achromobacter.</title>
        <authorList>
            <person name="Jeukens J."/>
            <person name="Freschi L."/>
            <person name="Vincent A.T."/>
            <person name="Emond-Rheault J.-G."/>
            <person name="Kukavica-Ibrulj I."/>
            <person name="Charette S.J."/>
            <person name="Levesque R.C."/>
        </authorList>
    </citation>
    <scope>NUCLEOTIDE SEQUENCE [LARGE SCALE GENOMIC DNA]</scope>
    <source>
        <strain evidence="2 3">AUS488</strain>
    </source>
</reference>
<evidence type="ECO:0000256" key="1">
    <source>
        <dbReference type="ARBA" id="ARBA00022679"/>
    </source>
</evidence>
<proteinExistence type="predicted"/>
<dbReference type="InterPro" id="IPR044855">
    <property type="entry name" value="CoA-Trfase_III_dom3_sf"/>
</dbReference>
<dbReference type="InterPro" id="IPR050483">
    <property type="entry name" value="CoA-transferase_III_domain"/>
</dbReference>
<dbReference type="InterPro" id="IPR023606">
    <property type="entry name" value="CoA-Trfase_III_dom_1_sf"/>
</dbReference>
<dbReference type="Proteomes" id="UP000187251">
    <property type="component" value="Unassembled WGS sequence"/>
</dbReference>
<accession>A0A1R1JZN9</accession>
<dbReference type="RefSeq" id="WP_054448035.1">
    <property type="nucleotide sequence ID" value="NZ_CYTD01000003.1"/>
</dbReference>
<protein>
    <submittedName>
        <fullName evidence="2">CoA-transferase</fullName>
    </submittedName>
</protein>
<dbReference type="Gene3D" id="3.40.50.10540">
    <property type="entry name" value="Crotonobetainyl-coa:carnitine coa-transferase, domain 1"/>
    <property type="match status" value="1"/>
</dbReference>
<gene>
    <name evidence="2" type="ORF">BIZ92_08185</name>
</gene>
<evidence type="ECO:0000313" key="3">
    <source>
        <dbReference type="Proteomes" id="UP000187251"/>
    </source>
</evidence>
<dbReference type="AlphaFoldDB" id="A0A1R1JZN9"/>
<dbReference type="InterPro" id="IPR003673">
    <property type="entry name" value="CoA-Trfase_fam_III"/>
</dbReference>
<dbReference type="GO" id="GO:0008410">
    <property type="term" value="F:CoA-transferase activity"/>
    <property type="evidence" value="ECO:0007669"/>
    <property type="project" value="TreeGrafter"/>
</dbReference>
<comment type="caution">
    <text evidence="2">The sequence shown here is derived from an EMBL/GenBank/DDBJ whole genome shotgun (WGS) entry which is preliminary data.</text>
</comment>
<name>A0A1R1JZN9_ALCXX</name>
<keyword evidence="1 2" id="KW-0808">Transferase</keyword>
<organism evidence="2 3">
    <name type="scientific">Alcaligenes xylosoxydans xylosoxydans</name>
    <name type="common">Achromobacter xylosoxidans</name>
    <dbReference type="NCBI Taxonomy" id="85698"/>
    <lineage>
        <taxon>Bacteria</taxon>
        <taxon>Pseudomonadati</taxon>
        <taxon>Pseudomonadota</taxon>
        <taxon>Betaproteobacteria</taxon>
        <taxon>Burkholderiales</taxon>
        <taxon>Alcaligenaceae</taxon>
        <taxon>Achromobacter</taxon>
    </lineage>
</organism>
<evidence type="ECO:0000313" key="2">
    <source>
        <dbReference type="EMBL" id="OMG92637.1"/>
    </source>
</evidence>
<dbReference type="GeneID" id="92896531"/>
<dbReference type="SUPFAM" id="SSF89796">
    <property type="entry name" value="CoA-transferase family III (CaiB/BaiF)"/>
    <property type="match status" value="1"/>
</dbReference>
<dbReference type="EMBL" id="MJMN01000002">
    <property type="protein sequence ID" value="OMG92637.1"/>
    <property type="molecule type" value="Genomic_DNA"/>
</dbReference>
<dbReference type="Pfam" id="PF02515">
    <property type="entry name" value="CoA_transf_3"/>
    <property type="match status" value="1"/>
</dbReference>
<dbReference type="PANTHER" id="PTHR48207:SF3">
    <property type="entry name" value="SUCCINATE--HYDROXYMETHYLGLUTARATE COA-TRANSFERASE"/>
    <property type="match status" value="1"/>
</dbReference>
<dbReference type="PANTHER" id="PTHR48207">
    <property type="entry name" value="SUCCINATE--HYDROXYMETHYLGLUTARATE COA-TRANSFERASE"/>
    <property type="match status" value="1"/>
</dbReference>
<sequence>MATIAGKNERIDSRPLAGIRVLDMTRVFSGPWGTQILGDLGADVIKVEQPGRGDDQRRLGPPFLVDGQGKPTDESSYYLSVNRNKRSVALDISTPEGQKAVQKLAEKCDVFVENFKAGGLAKYGLDYVTISKINPRIIYCSISGFGQTGPRKHQMGYDTVMQAMCGLMSVTGKPDEEPGGGPLKVGLVMSDMMAGTYAALAIQAALYARDTRSTEGQYIDISMFDAQLAAMSHQASHYLVSGVVPGRFGNGAPSVSPSCSFACADASIVIVTGNDAQFRRLCEVLDLAELMDDERFRTNSARVTNRAPLLEAIQATLRTNTKAHWLMALERAGLVAGPINTLAEALADPQTSARAIVRHVKHVSGGVVPFIASPMRMSATPLEHYSSPPTCGQHTEEVLQELLGLSLENLTSTGSKHEA</sequence>
<dbReference type="OrthoDB" id="8674285at2"/>
<dbReference type="Gene3D" id="3.30.1540.10">
    <property type="entry name" value="formyl-coa transferase, domain 3"/>
    <property type="match status" value="1"/>
</dbReference>